<reference evidence="1 2" key="1">
    <citation type="submission" date="2024-06" db="EMBL/GenBank/DDBJ databases">
        <title>Brevundimonas sp. C11.</title>
        <authorList>
            <person name="Maltman C."/>
        </authorList>
    </citation>
    <scope>NUCLEOTIDE SEQUENCE [LARGE SCALE GENOMIC DNA]</scope>
    <source>
        <strain evidence="1 2">C11</strain>
    </source>
</reference>
<dbReference type="RefSeq" id="WP_349685180.1">
    <property type="nucleotide sequence ID" value="NZ_JBEGDD010000010.1"/>
</dbReference>
<sequence length="298" mass="33472">MLTPPPFTIILDLALDPVWPPQQPVTLLDQREQNIAIRLEALPTGQWILTFAEAGKGELSWHLPVIELHATNVKAAFALRADYTLSFVVGGVIVISNEVQHPVYQRVSIPRAPSDQPLLWAISIDRDDRRHVDIDEALLKADDALERLRGQFTFEEVVSHWTDFLVSWRRCINKCDRIGTQADRSSWRKCALDIDADETLTFVSEARNALEHGVVQSFRLTPAESGENEPLIGGSFVAPAVLTPIEINDRQKTIRVPTSGLGITLPEPNPFQLAQIALAYAWRRRNEAIDLAGEKHHY</sequence>
<gene>
    <name evidence="1" type="ORF">ABN401_12465</name>
</gene>
<name>A0ABV1NQX0_9CAUL</name>
<keyword evidence="2" id="KW-1185">Reference proteome</keyword>
<dbReference type="EMBL" id="JBEGDD010000010">
    <property type="protein sequence ID" value="MEQ7156028.1"/>
    <property type="molecule type" value="Genomic_DNA"/>
</dbReference>
<evidence type="ECO:0000313" key="2">
    <source>
        <dbReference type="Proteomes" id="UP001445732"/>
    </source>
</evidence>
<organism evidence="1 2">
    <name type="scientific">Brevundimonas aurifodinae</name>
    <dbReference type="NCBI Taxonomy" id="1508312"/>
    <lineage>
        <taxon>Bacteria</taxon>
        <taxon>Pseudomonadati</taxon>
        <taxon>Pseudomonadota</taxon>
        <taxon>Alphaproteobacteria</taxon>
        <taxon>Caulobacterales</taxon>
        <taxon>Caulobacteraceae</taxon>
        <taxon>Brevundimonas</taxon>
    </lineage>
</organism>
<comment type="caution">
    <text evidence="1">The sequence shown here is derived from an EMBL/GenBank/DDBJ whole genome shotgun (WGS) entry which is preliminary data.</text>
</comment>
<protein>
    <submittedName>
        <fullName evidence="1">Uncharacterized protein</fullName>
    </submittedName>
</protein>
<proteinExistence type="predicted"/>
<dbReference type="Proteomes" id="UP001445732">
    <property type="component" value="Unassembled WGS sequence"/>
</dbReference>
<accession>A0ABV1NQX0</accession>
<evidence type="ECO:0000313" key="1">
    <source>
        <dbReference type="EMBL" id="MEQ7156028.1"/>
    </source>
</evidence>